<comment type="caution">
    <text evidence="1">The sequence shown here is derived from an EMBL/GenBank/DDBJ whole genome shotgun (WGS) entry which is preliminary data.</text>
</comment>
<dbReference type="AlphaFoldDB" id="A0AB37YMN2"/>
<name>A0AB37YMN2_9BACI</name>
<evidence type="ECO:0000313" key="1">
    <source>
        <dbReference type="EMBL" id="SCC06014.1"/>
    </source>
</evidence>
<accession>A0AB37YMN2</accession>
<organism evidence="1 2">
    <name type="scientific">Bacillus wiedmannii</name>
    <dbReference type="NCBI Taxonomy" id="1890302"/>
    <lineage>
        <taxon>Bacteria</taxon>
        <taxon>Bacillati</taxon>
        <taxon>Bacillota</taxon>
        <taxon>Bacilli</taxon>
        <taxon>Bacillales</taxon>
        <taxon>Bacillaceae</taxon>
        <taxon>Bacillus</taxon>
        <taxon>Bacillus cereus group</taxon>
    </lineage>
</organism>
<dbReference type="Proteomes" id="UP000195728">
    <property type="component" value="Unassembled WGS sequence"/>
</dbReference>
<reference evidence="1 2" key="1">
    <citation type="submission" date="2016-08" db="EMBL/GenBank/DDBJ databases">
        <authorList>
            <person name="Loux V."/>
            <person name="Rue O."/>
        </authorList>
    </citation>
    <scope>NUCLEOTIDE SEQUENCE [LARGE SCALE GENOMIC DNA]</scope>
    <source>
        <strain evidence="1 2">WSBC_10311</strain>
    </source>
</reference>
<evidence type="ECO:0000313" key="2">
    <source>
        <dbReference type="Proteomes" id="UP000195728"/>
    </source>
</evidence>
<dbReference type="EMBL" id="FMBG01000011">
    <property type="protein sequence ID" value="SCC06014.1"/>
    <property type="molecule type" value="Genomic_DNA"/>
</dbReference>
<proteinExistence type="predicted"/>
<gene>
    <name evidence="1" type="ORF">BC10311_01360</name>
</gene>
<protein>
    <submittedName>
        <fullName evidence="1">Uncharacterized protein</fullName>
    </submittedName>
</protein>
<sequence>MKQTKAILIALFLGLVVGLTLNLAAPSILNH</sequence>